<evidence type="ECO:0000256" key="2">
    <source>
        <dbReference type="ARBA" id="ARBA00007844"/>
    </source>
</evidence>
<dbReference type="PROSITE" id="PS50077">
    <property type="entry name" value="HEAT_REPEAT"/>
    <property type="match status" value="1"/>
</dbReference>
<accession>A0ABQ8XLU0</accession>
<dbReference type="Pfam" id="PF16858">
    <property type="entry name" value="CNDH2_C"/>
    <property type="match status" value="1"/>
</dbReference>
<organism evidence="8 9">
    <name type="scientific">Anaeramoeba flamelloides</name>
    <dbReference type="NCBI Taxonomy" id="1746091"/>
    <lineage>
        <taxon>Eukaryota</taxon>
        <taxon>Metamonada</taxon>
        <taxon>Anaeramoebidae</taxon>
        <taxon>Anaeramoeba</taxon>
    </lineage>
</organism>
<name>A0ABQ8XLU0_9EUKA</name>
<dbReference type="Gene3D" id="1.25.10.10">
    <property type="entry name" value="Leucine-rich Repeat Variant"/>
    <property type="match status" value="3"/>
</dbReference>
<evidence type="ECO:0000259" key="6">
    <source>
        <dbReference type="Pfam" id="PF06278"/>
    </source>
</evidence>
<feature type="compositionally biased region" description="Low complexity" evidence="5">
    <location>
        <begin position="723"/>
        <end position="745"/>
    </location>
</feature>
<dbReference type="EMBL" id="JAOAOG010000276">
    <property type="protein sequence ID" value="KAJ6233602.1"/>
    <property type="molecule type" value="Genomic_DNA"/>
</dbReference>
<feature type="region of interest" description="Disordered" evidence="5">
    <location>
        <begin position="586"/>
        <end position="612"/>
    </location>
</feature>
<dbReference type="Proteomes" id="UP001150062">
    <property type="component" value="Unassembled WGS sequence"/>
</dbReference>
<feature type="domain" description="Condensin-2 complex subunit H2 C-terminal" evidence="7">
    <location>
        <begin position="516"/>
        <end position="660"/>
    </location>
</feature>
<evidence type="ECO:0000256" key="1">
    <source>
        <dbReference type="ARBA" id="ARBA00004123"/>
    </source>
</evidence>
<feature type="region of interest" description="Disordered" evidence="5">
    <location>
        <begin position="723"/>
        <end position="746"/>
    </location>
</feature>
<feature type="compositionally biased region" description="Low complexity" evidence="5">
    <location>
        <begin position="1004"/>
        <end position="1014"/>
    </location>
</feature>
<dbReference type="InterPro" id="IPR016024">
    <property type="entry name" value="ARM-type_fold"/>
</dbReference>
<evidence type="ECO:0000256" key="3">
    <source>
        <dbReference type="ARBA" id="ARBA00023242"/>
    </source>
</evidence>
<comment type="similarity">
    <text evidence="2">Belongs to the CND2 H2 (condensin-2 subunit 2) family.</text>
</comment>
<evidence type="ECO:0000313" key="8">
    <source>
        <dbReference type="EMBL" id="KAJ6233602.1"/>
    </source>
</evidence>
<dbReference type="PANTHER" id="PTHR14324">
    <property type="entry name" value="CONDENSIN-2 COMPLEX SUBUNIT H2"/>
    <property type="match status" value="1"/>
</dbReference>
<evidence type="ECO:0000256" key="5">
    <source>
        <dbReference type="SAM" id="MobiDB-lite"/>
    </source>
</evidence>
<feature type="region of interest" description="Disordered" evidence="5">
    <location>
        <begin position="151"/>
        <end position="170"/>
    </location>
</feature>
<dbReference type="InterPro" id="IPR031737">
    <property type="entry name" value="CNDH2_C"/>
</dbReference>
<proteinExistence type="inferred from homology"/>
<evidence type="ECO:0000313" key="9">
    <source>
        <dbReference type="Proteomes" id="UP001150062"/>
    </source>
</evidence>
<comment type="subcellular location">
    <subcellularLocation>
        <location evidence="1">Nucleus</location>
    </subcellularLocation>
</comment>
<dbReference type="SUPFAM" id="SSF48371">
    <property type="entry name" value="ARM repeat"/>
    <property type="match status" value="1"/>
</dbReference>
<evidence type="ECO:0008006" key="10">
    <source>
        <dbReference type="Google" id="ProtNLM"/>
    </source>
</evidence>
<dbReference type="InterPro" id="IPR011989">
    <property type="entry name" value="ARM-like"/>
</dbReference>
<protein>
    <recommendedName>
        <fullName evidence="10">Condensin complex subunit 2</fullName>
    </recommendedName>
</protein>
<dbReference type="InterPro" id="IPR009378">
    <property type="entry name" value="H2_N"/>
</dbReference>
<evidence type="ECO:0000256" key="4">
    <source>
        <dbReference type="PROSITE-ProRule" id="PRU00103"/>
    </source>
</evidence>
<dbReference type="InterPro" id="IPR031739">
    <property type="entry name" value="Ncaph2"/>
</dbReference>
<dbReference type="InterPro" id="IPR021133">
    <property type="entry name" value="HEAT_type_2"/>
</dbReference>
<keyword evidence="9" id="KW-1185">Reference proteome</keyword>
<comment type="caution">
    <text evidence="8">The sequence shown here is derived from an EMBL/GenBank/DDBJ whole genome shotgun (WGS) entry which is preliminary data.</text>
</comment>
<feature type="region of interest" description="Disordered" evidence="5">
    <location>
        <begin position="301"/>
        <end position="352"/>
    </location>
</feature>
<feature type="domain" description="Condensin II complex subunit H2 N-terminal" evidence="6">
    <location>
        <begin position="12"/>
        <end position="114"/>
    </location>
</feature>
<sequence>MSDEYNIKKQLKYDHLLQPIRGLAENWNIDIAEELETYLEDLEEIQFSFDEGLTKLNFAQAALLIQSSACIYSKKVEYLYNLIYQTLNLLNDRKRKKKYNKLNQSKEKEQLSIEEEFFIQNDRLKLETNLKLDDFEEFSILMELNEEEEEEEQERILQQKRSKRSNTPQKQQFRLLVPTPLFMLPRQLINNDQDSFQSQKFFSLGNSIVGLSGVHLIDDTDLAEFPLESIGKEREETSFDDLILSLDSNTNLEEEQRYQFGMNDEAIGFGSEFDDLNEEYNGGEDNWLNGEDNEIVMEGQTPIQQGTPRQGGGHRDTPLKEKKPKYTNPYAPLDPHETSQSSNRPFRKSKTIRMPTKLFNAKEEGQFMLFGSNFNPLKDHHETQPTTNPYQIKKTYNPQFASLHLKEKKNISVLVEQQLQKGKTKAHSGSSTNSQNYHERHYFDSIIEQIEDNKEEDDSNFGFGEDYDEPISGEWGSMGLGGFEEGAEHNYGQTDYSNGNGQWGDFDSLSNLTLESYEDLCKKHVEKWFAESTTFMKESDLTKRVTNWNDQIQSILKDQKKRPPFVIEEYLYKILGQFKDAESSQEKQQFYQSKEESNELNNEDNDERASEQNEEILIQNQNSKKFTKIVENVEDWDICRYFFATLQLINDKKIEVNSIDQFLNNDGINNEKNDENDFNKETKIILYFFSQIDTIPKICTDSSSKIGQKKPQFIIEEVIKKQNNNQQPTTNNQQPTKQQQQTKQNMSWQPEENVLLEIYNVLKLGQEGTTEIQQQVYDQIEKFSKESEYFNRYLAIIFVDSNLDNLFVRQLSGIILKNNLINNGEGDLGYLQEYILFGLKSEEKILRLTCSTLIASVVTRFRLFSWKELINQLKESLVCSNINEVLSSLDCLQKIFQDLSFEFGAGANNLDLPKDYQPLIPIVLELMIDDNDLIRISSLSCIKELLVMMPDSLYNLSKNLIETLLLLIDNEINTSALVFLSESISIIEDYHPYLFDLNHQNSQSNNKSNLNKEQQQQEEERQKQQRGWINEPLIPFMVNTISPNSELELILNGCMFWDSWSKNGRTRQQLRKYIPTMIGSLYHHMKYTDGSLLERYSVVEDESNEEGEYSVRKAASSALESLSKRFGSELLDNLLLLIKDSLKHEKWIERECAILSIGQISYYCYNEMLEYLPELIPYLFECVNSISINISDNIYGNEKSKQINNNNNNNKNQNFNKNGELKSEHPLLRSTALWAIGRYIHWILKQKDEQAIEQIYQITIECLFAQDPFLQISACSCLSEFIYEGSQFLSLINVNLLIETLGRAVLEYSASNLKYIYSVITNFFESFGQIIINNNELQISRLIEPLISQLEKAIKSEISTKIIKVFNVLSAAAANLEDIFLDYSEITFNYSFQLMENILIEYIKASQSKEEIYSGVLPEKEPAIFAFNFLSCLIQGIKSKSVALIENSDLLNYVEFAISDFNEGLREASTRLLSQLSIHCFDQIMEYLPNYLIILTQNLHSAFESIFINSCNCIIEISNSVDNNEMEKYLPNILKKLINAMYEKDVNKRIPIMAAITISHLALSNPQFISQHFENFAETWLYWITRINQTSELDNSFRGVCNIASSNPNVFSNYFLDFCQALVYHKNPEKELKNALIQILIDFKNSLQNDWFQYYQSFPEKLRNQLKSLYNF</sequence>
<dbReference type="PANTHER" id="PTHR14324:SF3">
    <property type="entry name" value="CONDENSIN-2 COMPLEX SUBUNIT H2"/>
    <property type="match status" value="1"/>
</dbReference>
<evidence type="ECO:0000259" key="7">
    <source>
        <dbReference type="Pfam" id="PF16858"/>
    </source>
</evidence>
<dbReference type="Pfam" id="PF06278">
    <property type="entry name" value="CNDH2_N"/>
    <property type="match status" value="1"/>
</dbReference>
<gene>
    <name evidence="8" type="ORF">M0813_29910</name>
</gene>
<feature type="repeat" description="HEAT" evidence="4">
    <location>
        <begin position="919"/>
        <end position="955"/>
    </location>
</feature>
<feature type="region of interest" description="Disordered" evidence="5">
    <location>
        <begin position="1004"/>
        <end position="1024"/>
    </location>
</feature>
<reference evidence="8" key="1">
    <citation type="submission" date="2022-08" db="EMBL/GenBank/DDBJ databases">
        <title>Novel sulfate-reducing endosymbionts in the free-living metamonad Anaeramoeba.</title>
        <authorList>
            <person name="Jerlstrom-Hultqvist J."/>
            <person name="Cepicka I."/>
            <person name="Gallot-Lavallee L."/>
            <person name="Salas-Leiva D."/>
            <person name="Curtis B.A."/>
            <person name="Zahonova K."/>
            <person name="Pipaliya S."/>
            <person name="Dacks J."/>
            <person name="Roger A.J."/>
        </authorList>
    </citation>
    <scope>NUCLEOTIDE SEQUENCE</scope>
    <source>
        <strain evidence="8">Schooner1</strain>
    </source>
</reference>
<keyword evidence="3" id="KW-0539">Nucleus</keyword>